<reference evidence="1" key="1">
    <citation type="journal article" date="2021" name="Front. Microbiol.">
        <title>Comprehensive Comparative Genomics and Phenotyping of Methylobacterium Species.</title>
        <authorList>
            <person name="Alessa O."/>
            <person name="Ogura Y."/>
            <person name="Fujitani Y."/>
            <person name="Takami H."/>
            <person name="Hayashi T."/>
            <person name="Sahin N."/>
            <person name="Tani A."/>
        </authorList>
    </citation>
    <scope>NUCLEOTIDE SEQUENCE</scope>
    <source>
        <strain evidence="1">KCTC 52305</strain>
    </source>
</reference>
<dbReference type="Proteomes" id="UP001055167">
    <property type="component" value="Unassembled WGS sequence"/>
</dbReference>
<reference evidence="1" key="2">
    <citation type="submission" date="2021-08" db="EMBL/GenBank/DDBJ databases">
        <authorList>
            <person name="Tani A."/>
            <person name="Ola A."/>
            <person name="Ogura Y."/>
            <person name="Katsura K."/>
            <person name="Hayashi T."/>
        </authorList>
    </citation>
    <scope>NUCLEOTIDE SEQUENCE</scope>
    <source>
        <strain evidence="1">KCTC 52305</strain>
    </source>
</reference>
<proteinExistence type="predicted"/>
<keyword evidence="2" id="KW-1185">Reference proteome</keyword>
<name>A0ABQ4R5I3_9HYPH</name>
<sequence length="106" mass="11877">MNVGDLRAQGETTAAVFCNGLDCQHHAVIATERFPDHLPFPALARRLVCSVCGARDPRVMRDMLAHYDRLYREQGWGGQLAGPLPAHYRVVGRDVPWPDQEEAPQK</sequence>
<accession>A0ABQ4R5I3</accession>
<evidence type="ECO:0000313" key="1">
    <source>
        <dbReference type="EMBL" id="GJD52712.1"/>
    </source>
</evidence>
<evidence type="ECO:0000313" key="2">
    <source>
        <dbReference type="Proteomes" id="UP001055167"/>
    </source>
</evidence>
<dbReference type="RefSeq" id="WP_238314003.1">
    <property type="nucleotide sequence ID" value="NZ_BPQH01000021.1"/>
</dbReference>
<gene>
    <name evidence="1" type="ORF">OPKNFCMD_5478</name>
</gene>
<organism evidence="1 2">
    <name type="scientific">Methylobacterium crusticola</name>
    <dbReference type="NCBI Taxonomy" id="1697972"/>
    <lineage>
        <taxon>Bacteria</taxon>
        <taxon>Pseudomonadati</taxon>
        <taxon>Pseudomonadota</taxon>
        <taxon>Alphaproteobacteria</taxon>
        <taxon>Hyphomicrobiales</taxon>
        <taxon>Methylobacteriaceae</taxon>
        <taxon>Methylobacterium</taxon>
    </lineage>
</organism>
<dbReference type="EMBL" id="BPQH01000021">
    <property type="protein sequence ID" value="GJD52712.1"/>
    <property type="molecule type" value="Genomic_DNA"/>
</dbReference>
<protein>
    <submittedName>
        <fullName evidence="1">Uncharacterized protein</fullName>
    </submittedName>
</protein>
<comment type="caution">
    <text evidence="1">The sequence shown here is derived from an EMBL/GenBank/DDBJ whole genome shotgun (WGS) entry which is preliminary data.</text>
</comment>